<feature type="chain" id="PRO_5047098868" evidence="1">
    <location>
        <begin position="20"/>
        <end position="509"/>
    </location>
</feature>
<dbReference type="PANTHER" id="PTHR35532:SF5">
    <property type="entry name" value="CARBOHYDRATE-BINDING DOMAIN-CONTAINING PROTEIN"/>
    <property type="match status" value="1"/>
</dbReference>
<evidence type="ECO:0000256" key="1">
    <source>
        <dbReference type="SAM" id="SignalP"/>
    </source>
</evidence>
<comment type="caution">
    <text evidence="3">The sequence shown here is derived from an EMBL/GenBank/DDBJ whole genome shotgun (WGS) entry which is preliminary data.</text>
</comment>
<keyword evidence="4" id="KW-1185">Reference proteome</keyword>
<dbReference type="RefSeq" id="WP_282332343.1">
    <property type="nucleotide sequence ID" value="NZ_JASBRG010000001.1"/>
</dbReference>
<dbReference type="SUPFAM" id="SSF54001">
    <property type="entry name" value="Cysteine proteinases"/>
    <property type="match status" value="1"/>
</dbReference>
<dbReference type="Gene3D" id="3.10.620.30">
    <property type="match status" value="1"/>
</dbReference>
<dbReference type="Proteomes" id="UP001226434">
    <property type="component" value="Unassembled WGS sequence"/>
</dbReference>
<evidence type="ECO:0000259" key="2">
    <source>
        <dbReference type="Pfam" id="PF01841"/>
    </source>
</evidence>
<dbReference type="InterPro" id="IPR002931">
    <property type="entry name" value="Transglutaminase-like"/>
</dbReference>
<dbReference type="PANTHER" id="PTHR35532">
    <property type="entry name" value="SIMILAR TO POLYHYDROXYALKANOATE DEPOLYMERASE"/>
    <property type="match status" value="1"/>
</dbReference>
<dbReference type="Pfam" id="PF01841">
    <property type="entry name" value="Transglut_core"/>
    <property type="match status" value="1"/>
</dbReference>
<sequence>MKKLILTGLILIVSAASFAQLSYPNDVQIVLSKAGKNKTELKKAIEYFSATGDTLKLKAIYFLIANMDIHYSVDYYWANSNEEKVVFNERSYSDFSTALKAFEELRKVHPGLHPVQVKYYDIDTIASSYLINNVEAAFDIWRKTPRQKICFEDFCEYILPYRISVEPLQDWRKVYREKFEWINNDSLASKAGKDKIAVIAKSCYQWFTNTYSIEERKEPLPRLGALQLLTRKKGPCEDIADLNVFMLRSQGMPATIDNIVCWATSSGKHFLNETLDDNKPLSFDVSNTATMFDKLPREPAKVLRTTYSKQASALASFIDTNLIPPGILRKANYVDVTREYWATGDVKLSLFPAASMPKVAYACVLNFLNWTPAWWGNVNNNQVVFTDMCKGAVFLPMSYENKKMKPVGWPIAVNNSNTTLLLKPDTANLRSISVYEQDKYLVFRQGKKYKLFYWNNKWTSIAETTVNAEQKSLVFEKVPRNALLLLVPEYSQKKERPFTISDNGDREWW</sequence>
<reference evidence="3 4" key="1">
    <citation type="submission" date="2023-05" db="EMBL/GenBank/DDBJ databases">
        <title>Genome sequence of Pinibacter sp. MAH-24.</title>
        <authorList>
            <person name="Huq M.A."/>
        </authorList>
    </citation>
    <scope>NUCLEOTIDE SEQUENCE [LARGE SCALE GENOMIC DNA]</scope>
    <source>
        <strain evidence="3 4">MAH-24</strain>
    </source>
</reference>
<name>A0ABT6R8I4_9BACT</name>
<organism evidence="3 4">
    <name type="scientific">Pinibacter soli</name>
    <dbReference type="NCBI Taxonomy" id="3044211"/>
    <lineage>
        <taxon>Bacteria</taxon>
        <taxon>Pseudomonadati</taxon>
        <taxon>Bacteroidota</taxon>
        <taxon>Chitinophagia</taxon>
        <taxon>Chitinophagales</taxon>
        <taxon>Chitinophagaceae</taxon>
        <taxon>Pinibacter</taxon>
    </lineage>
</organism>
<evidence type="ECO:0000313" key="3">
    <source>
        <dbReference type="EMBL" id="MDI3318227.1"/>
    </source>
</evidence>
<feature type="domain" description="Transglutaminase-like" evidence="2">
    <location>
        <begin position="198"/>
        <end position="276"/>
    </location>
</feature>
<protein>
    <submittedName>
        <fullName evidence="3">Transglutaminase domain-containing protein</fullName>
    </submittedName>
</protein>
<proteinExistence type="predicted"/>
<dbReference type="EMBL" id="JASBRG010000001">
    <property type="protein sequence ID" value="MDI3318227.1"/>
    <property type="molecule type" value="Genomic_DNA"/>
</dbReference>
<accession>A0ABT6R8I4</accession>
<dbReference type="InterPro" id="IPR038765">
    <property type="entry name" value="Papain-like_cys_pep_sf"/>
</dbReference>
<feature type="signal peptide" evidence="1">
    <location>
        <begin position="1"/>
        <end position="19"/>
    </location>
</feature>
<evidence type="ECO:0000313" key="4">
    <source>
        <dbReference type="Proteomes" id="UP001226434"/>
    </source>
</evidence>
<keyword evidence="1" id="KW-0732">Signal</keyword>
<gene>
    <name evidence="3" type="ORF">QJ048_00485</name>
</gene>